<protein>
    <submittedName>
        <fullName evidence="1">Uncharacterized protein</fullName>
    </submittedName>
</protein>
<evidence type="ECO:0000313" key="2">
    <source>
        <dbReference type="Proteomes" id="UP000663844"/>
    </source>
</evidence>
<name>A0A820J317_9BILA</name>
<feature type="non-terminal residue" evidence="1">
    <location>
        <position position="1"/>
    </location>
</feature>
<organism evidence="1 2">
    <name type="scientific">Adineta steineri</name>
    <dbReference type="NCBI Taxonomy" id="433720"/>
    <lineage>
        <taxon>Eukaryota</taxon>
        <taxon>Metazoa</taxon>
        <taxon>Spiralia</taxon>
        <taxon>Gnathifera</taxon>
        <taxon>Rotifera</taxon>
        <taxon>Eurotatoria</taxon>
        <taxon>Bdelloidea</taxon>
        <taxon>Adinetida</taxon>
        <taxon>Adinetidae</taxon>
        <taxon>Adineta</taxon>
    </lineage>
</organism>
<dbReference type="EMBL" id="CAJOAZ010017777">
    <property type="protein sequence ID" value="CAF4319035.1"/>
    <property type="molecule type" value="Genomic_DNA"/>
</dbReference>
<proteinExistence type="predicted"/>
<evidence type="ECO:0000313" key="1">
    <source>
        <dbReference type="EMBL" id="CAF4319035.1"/>
    </source>
</evidence>
<comment type="caution">
    <text evidence="1">The sequence shown here is derived from an EMBL/GenBank/DDBJ whole genome shotgun (WGS) entry which is preliminary data.</text>
</comment>
<gene>
    <name evidence="1" type="ORF">OXD698_LOCUS47064</name>
</gene>
<dbReference type="AlphaFoldDB" id="A0A820J317"/>
<reference evidence="1" key="1">
    <citation type="submission" date="2021-02" db="EMBL/GenBank/DDBJ databases">
        <authorList>
            <person name="Nowell W R."/>
        </authorList>
    </citation>
    <scope>NUCLEOTIDE SEQUENCE</scope>
</reference>
<sequence>VLNEIVKLTPAIGFNYEMQKPSLAFRYKDVD</sequence>
<accession>A0A820J317</accession>
<dbReference type="Proteomes" id="UP000663844">
    <property type="component" value="Unassembled WGS sequence"/>
</dbReference>